<dbReference type="EMBL" id="CP032751">
    <property type="protein sequence ID" value="AYJ34319.1"/>
    <property type="molecule type" value="Genomic_DNA"/>
</dbReference>
<reference evidence="3 4" key="1">
    <citation type="submission" date="2018-10" db="EMBL/GenBank/DDBJ databases">
        <title>Genome sequencing of Lactobacillus species.</title>
        <authorList>
            <person name="Baek C."/>
            <person name="Yi H."/>
        </authorList>
    </citation>
    <scope>NUCLEOTIDE SEQUENCE [LARGE SCALE GENOMIC DNA]</scope>
    <source>
        <strain evidence="3 4">DSM 16365</strain>
    </source>
</reference>
<name>A0AAN1UGY5_9LACO</name>
<dbReference type="Pfam" id="PF08874">
    <property type="entry name" value="DUF1835"/>
    <property type="match status" value="1"/>
</dbReference>
<feature type="domain" description="DUF1835" evidence="1">
    <location>
        <begin position="15"/>
        <end position="105"/>
    </location>
</feature>
<proteinExistence type="predicted"/>
<dbReference type="Pfam" id="PF12395">
    <property type="entry name" value="DUF3658"/>
    <property type="match status" value="1"/>
</dbReference>
<evidence type="ECO:0000313" key="3">
    <source>
        <dbReference type="EMBL" id="AYJ34319.1"/>
    </source>
</evidence>
<dbReference type="InterPro" id="IPR022123">
    <property type="entry name" value="DUF3658"/>
</dbReference>
<accession>A0AAN1UGY5</accession>
<dbReference type="KEGG" id="larg:LPA65_00325"/>
<gene>
    <name evidence="3" type="ORF">LPA65_00325</name>
</gene>
<evidence type="ECO:0000259" key="2">
    <source>
        <dbReference type="Pfam" id="PF12395"/>
    </source>
</evidence>
<dbReference type="AlphaFoldDB" id="A0AAN1UGY5"/>
<dbReference type="InterPro" id="IPR014973">
    <property type="entry name" value="DUF1835"/>
</dbReference>
<dbReference type="Proteomes" id="UP000281644">
    <property type="component" value="Chromosome"/>
</dbReference>
<dbReference type="RefSeq" id="WP_072535555.1">
    <property type="nucleotide sequence ID" value="NZ_CP032751.1"/>
</dbReference>
<evidence type="ECO:0000259" key="1">
    <source>
        <dbReference type="Pfam" id="PF08874"/>
    </source>
</evidence>
<organism evidence="3 4">
    <name type="scientific">Lactiplantibacillus argentoratensis</name>
    <dbReference type="NCBI Taxonomy" id="271881"/>
    <lineage>
        <taxon>Bacteria</taxon>
        <taxon>Bacillati</taxon>
        <taxon>Bacillota</taxon>
        <taxon>Bacilli</taxon>
        <taxon>Lactobacillales</taxon>
        <taxon>Lactobacillaceae</taxon>
        <taxon>Lactiplantibacillus</taxon>
    </lineage>
</organism>
<sequence length="228" mass="25748">MMDVTFNSTFAVTLQHELHQPVLSLPLSLQIGDLNRLTTDDPAQLAIMSHSTDATVVKQALVTLKSQVEQGGVLRVWWSTMPDDWLGYDWLCQQLADTDAQLRQVMVPLSQVITRPGLALQTLSDLSEVLPADIAHYLQLAQDVSEDEQRAHSYEWQALVVENAPLRVNLNGHLVSAPADFYDSLLERQIQPGRPIVQIIGEMLMRYSLGLPDWWYRARLQHILSTRG</sequence>
<feature type="domain" description="DUF3658" evidence="2">
    <location>
        <begin position="138"/>
        <end position="224"/>
    </location>
</feature>
<evidence type="ECO:0000313" key="4">
    <source>
        <dbReference type="Proteomes" id="UP000281644"/>
    </source>
</evidence>
<protein>
    <submittedName>
        <fullName evidence="3">DUF1835 domain-containing protein</fullName>
    </submittedName>
</protein>